<dbReference type="InterPro" id="IPR049052">
    <property type="entry name" value="nSTAND1"/>
</dbReference>
<dbReference type="PROSITE" id="PS00678">
    <property type="entry name" value="WD_REPEATS_1"/>
    <property type="match status" value="13"/>
</dbReference>
<dbReference type="SMART" id="SM00028">
    <property type="entry name" value="TPR"/>
    <property type="match status" value="3"/>
</dbReference>
<keyword evidence="3" id="KW-0833">Ubl conjugation pathway</keyword>
<dbReference type="SUPFAM" id="SSF52540">
    <property type="entry name" value="P-loop containing nucleoside triphosphate hydrolases"/>
    <property type="match status" value="1"/>
</dbReference>
<keyword evidence="6" id="KW-1133">Transmembrane helix</keyword>
<feature type="transmembrane region" description="Helical" evidence="6">
    <location>
        <begin position="391"/>
        <end position="413"/>
    </location>
</feature>
<keyword evidence="6" id="KW-0812">Transmembrane</keyword>
<dbReference type="Gene3D" id="2.130.10.10">
    <property type="entry name" value="YVTN repeat-like/Quinoprotein amine dehydrogenase"/>
    <property type="match status" value="6"/>
</dbReference>
<evidence type="ECO:0000256" key="5">
    <source>
        <dbReference type="SAM" id="MobiDB-lite"/>
    </source>
</evidence>
<keyword evidence="6" id="KW-0472">Membrane</keyword>
<dbReference type="CDD" id="cd00200">
    <property type="entry name" value="WD40"/>
    <property type="match status" value="3"/>
</dbReference>
<sequence>MKTIRIFISSPGDVAVERDKARKVVEGLQKRYAGRLRLETVLWEDLPLGADKSFQAGIDQAIAGTESSFQKSVDLLLSEKHCVDIAVFILWSRLGSPLGAAIRKPDGTPYRSGTEREFDLMLAARALSPDNLPEILVYVRQDDRRFKAALQETPTDKIEEMLRQHRLAEQFIREQFHDAATGSNLRAYHTFPEPNTFAERLKTHLRSLLDGIVMDEGLGFGSWEGSPYRGLEVFRSEHAPIFFGRDEEVCDILERLRAQAAAGCAFLLLVGASGSGKSSLARAGVLPALETDNPDETVAEWRTATLTPGECTDGLCRGLARTLLERIPELRGDDDSLDDLEQALRDGQGKALNLLLKRACAGDGRGPVRLVLLVDQFEELFTHPAVTEAEVAAFLAALQALAVSGCVWVLATVRSDFYDRCQRLPTLMAMKGERGQIDLLPPEPSDIHRIITGPAMLAGVAFEKNVGGESLDQRILNDAVGHPEALPLLEFALAQLYEARTAEGLLTFAAYEKLGGVEGAIGSHAEAVFAAQPEPVRAAFGPVFQALVALDESDEARPVRRRVALDALATTPERRQLVEALLAARLLSSDRGEVFVAHEALLRRWERAVQWIDANRDRLRVRDRIAARLAEGAPLAENDPLTSFARHHLAEHPDTFDPAQRDYIATQLAQLDAAIRRRERIRRTVVAGLSALTFFALTGGAIALWQWREADAHAAEARRQTENATEANRANLENLRAASNADLASAIKAWQEDFDAQQKGERAAGFNGKSRWHEAVALLVRALERDPTNEQAALWLYDTIRHQGRVRRDCPLVAMNHESSVCSASFSPDGTRVVTASWDDTARVWDAASGKPIGEPLRHEDDVYNASFSPDGTRVVTASHDKTARVWDAASGKPIGEPLRHAYRVVNASFSPDGTRVVTASWDDTARVWDAASGKPIGGPMRHEGSVRSASFSPDGTRVVTASDDYTARVWDAASGKPIGEPLRHEDDVNSASFSPDGTRVVTASQDNTARVWDAASGRPIGVPLRHERSVCSASFSPDGTRVVTASHDKTARVWDAASGKPIGEPLRHAYPVVNASFSPDGTRVVTASWDDTARVWDAASGKPIGEPLRHENWVYSASFSPDGRRVVTASRDKTARVWDAASGKPIGEPLRHDGRVLSASFSPDGTRVVTASQDKTARVWDAASGKPIGEPLSHENWVNSASFSPDGTRVVTASWDKTARMWDAASGRPIGVPLRHERSVCSASFSPDGTQVVTASSDGTTRVWNTASGKPIGEPLRHESSVLSASFSPDGTRVVTASWDDTARVWDAASGKPIGEPLRHESSVLSASFSPDGTRVVTASWDDTARVWDAASGKPIGEPLRHESSVLSASFSPDGTRVVTASQDNTARVWDAASSKPIGEPLRHEDDVTSASFSPDGTRVVTASVDRTAQVWDAAVDKVSSTDAVRIWASGVAGLRYDPDGKIQEIPHGERLHLLLHTRETLPKEWRTLADWLLDSRPSRLLSPGSHVTVRQIAERERDTLLRPGIESALRYDPTIPFARTLLAGSWVRENRANPASERDPGLPLRAVFMRNYDIRLLGGEQSFSAALSLLHAELQDAVLVACIDCDLAVNDPAAAFDHLARLVALRRQQGESLELADALLVQGGLAAELKSYAEAVAATSESLAIASKFQGVDGQFLSDASSLLCWVALLTGKHKDALEAGEKAVALLAHHKPCSARMKLAHAYLLTNQFEKAKTIHEKYARTSFLDGRKWNDEARSDFKLLREAGQDHPDMKRIEALLGIQPAEDAK</sequence>
<evidence type="ECO:0000256" key="3">
    <source>
        <dbReference type="ARBA" id="ARBA00022786"/>
    </source>
</evidence>
<feature type="repeat" description="WD" evidence="4">
    <location>
        <begin position="1108"/>
        <end position="1149"/>
    </location>
</feature>
<dbReference type="SUPFAM" id="SSF48452">
    <property type="entry name" value="TPR-like"/>
    <property type="match status" value="1"/>
</dbReference>
<feature type="compositionally biased region" description="Polar residues" evidence="5">
    <location>
        <begin position="990"/>
        <end position="1000"/>
    </location>
</feature>
<dbReference type="InterPro" id="IPR019775">
    <property type="entry name" value="WD40_repeat_CS"/>
</dbReference>
<feature type="region of interest" description="Disordered" evidence="5">
    <location>
        <begin position="933"/>
        <end position="955"/>
    </location>
</feature>
<dbReference type="Gene3D" id="1.25.40.10">
    <property type="entry name" value="Tetratricopeptide repeat domain"/>
    <property type="match status" value="1"/>
</dbReference>
<feature type="repeat" description="WD" evidence="4">
    <location>
        <begin position="940"/>
        <end position="981"/>
    </location>
</feature>
<evidence type="ECO:0000256" key="4">
    <source>
        <dbReference type="PROSITE-ProRule" id="PRU00221"/>
    </source>
</evidence>
<dbReference type="EMBL" id="JAUSVL010000001">
    <property type="protein sequence ID" value="MDQ0290552.1"/>
    <property type="molecule type" value="Genomic_DNA"/>
</dbReference>
<reference evidence="8" key="1">
    <citation type="submission" date="2023-07" db="EMBL/GenBank/DDBJ databases">
        <title>Genomic Encyclopedia of Type Strains, Phase IV (KMG-IV): sequencing the most valuable type-strain genomes for metagenomic binning, comparative biology and taxonomic classification.</title>
        <authorList>
            <person name="Goeker M."/>
        </authorList>
    </citation>
    <scope>NUCLEOTIDE SEQUENCE</scope>
    <source>
        <strain evidence="8">DSM 24202</strain>
    </source>
</reference>
<dbReference type="PANTHER" id="PTHR15622">
    <property type="entry name" value="WD40 REPEAT PROTEIN"/>
    <property type="match status" value="1"/>
</dbReference>
<feature type="region of interest" description="Disordered" evidence="5">
    <location>
        <begin position="979"/>
        <end position="1000"/>
    </location>
</feature>
<name>A0AAE3VHE1_9BACT</name>
<dbReference type="InterPro" id="IPR020472">
    <property type="entry name" value="WD40_PAC1"/>
</dbReference>
<gene>
    <name evidence="8" type="ORF">J3R75_002659</name>
</gene>
<dbReference type="InterPro" id="IPR019734">
    <property type="entry name" value="TPR_rpt"/>
</dbReference>
<feature type="repeat" description="WD" evidence="4">
    <location>
        <begin position="814"/>
        <end position="855"/>
    </location>
</feature>
<dbReference type="SMART" id="SM00320">
    <property type="entry name" value="WD40"/>
    <property type="match status" value="15"/>
</dbReference>
<organism evidence="8 9">
    <name type="scientific">Oligosphaera ethanolica</name>
    <dbReference type="NCBI Taxonomy" id="760260"/>
    <lineage>
        <taxon>Bacteria</taxon>
        <taxon>Pseudomonadati</taxon>
        <taxon>Lentisphaerota</taxon>
        <taxon>Oligosphaeria</taxon>
        <taxon>Oligosphaerales</taxon>
        <taxon>Oligosphaeraceae</taxon>
        <taxon>Oligosphaera</taxon>
    </lineage>
</organism>
<evidence type="ECO:0000256" key="1">
    <source>
        <dbReference type="ARBA" id="ARBA00022574"/>
    </source>
</evidence>
<dbReference type="InterPro" id="IPR027417">
    <property type="entry name" value="P-loop_NTPase"/>
</dbReference>
<evidence type="ECO:0000256" key="2">
    <source>
        <dbReference type="ARBA" id="ARBA00022737"/>
    </source>
</evidence>
<dbReference type="PRINTS" id="PR00320">
    <property type="entry name" value="GPROTEINBRPT"/>
</dbReference>
<feature type="repeat" description="WD" evidence="4">
    <location>
        <begin position="1024"/>
        <end position="1065"/>
    </location>
</feature>
<dbReference type="RefSeq" id="WP_307262142.1">
    <property type="nucleotide sequence ID" value="NZ_JAUSVL010000001.1"/>
</dbReference>
<dbReference type="InterPro" id="IPR051983">
    <property type="entry name" value="WSB_SOCS-box_domain"/>
</dbReference>
<protein>
    <submittedName>
        <fullName evidence="8">WD40 repeat protein</fullName>
    </submittedName>
</protein>
<dbReference type="Proteomes" id="UP001238163">
    <property type="component" value="Unassembled WGS sequence"/>
</dbReference>
<evidence type="ECO:0000259" key="7">
    <source>
        <dbReference type="Pfam" id="PF20703"/>
    </source>
</evidence>
<feature type="repeat" description="WD" evidence="4">
    <location>
        <begin position="1066"/>
        <end position="1107"/>
    </location>
</feature>
<dbReference type="InterPro" id="IPR036322">
    <property type="entry name" value="WD40_repeat_dom_sf"/>
</dbReference>
<dbReference type="PROSITE" id="PS50294">
    <property type="entry name" value="WD_REPEATS_REGION"/>
    <property type="match status" value="15"/>
</dbReference>
<feature type="repeat" description="WD" evidence="4">
    <location>
        <begin position="1360"/>
        <end position="1401"/>
    </location>
</feature>
<accession>A0AAE3VHE1</accession>
<feature type="repeat" description="WD" evidence="4">
    <location>
        <begin position="1192"/>
        <end position="1233"/>
    </location>
</feature>
<dbReference type="Pfam" id="PF00400">
    <property type="entry name" value="WD40"/>
    <property type="match status" value="15"/>
</dbReference>
<dbReference type="InterPro" id="IPR015943">
    <property type="entry name" value="WD40/YVTN_repeat-like_dom_sf"/>
</dbReference>
<dbReference type="PANTHER" id="PTHR15622:SF2">
    <property type="entry name" value="U4_U6 SMALL NUCLEAR RIBONUCLEOPROTEIN PRP4"/>
    <property type="match status" value="1"/>
</dbReference>
<dbReference type="Gene3D" id="3.40.50.300">
    <property type="entry name" value="P-loop containing nucleotide triphosphate hydrolases"/>
    <property type="match status" value="1"/>
</dbReference>
<evidence type="ECO:0000313" key="9">
    <source>
        <dbReference type="Proteomes" id="UP001238163"/>
    </source>
</evidence>
<comment type="caution">
    <text evidence="8">The sequence shown here is derived from an EMBL/GenBank/DDBJ whole genome shotgun (WGS) entry which is preliminary data.</text>
</comment>
<feature type="repeat" description="WD" evidence="4">
    <location>
        <begin position="898"/>
        <end position="939"/>
    </location>
</feature>
<feature type="repeat" description="WD" evidence="4">
    <location>
        <begin position="1150"/>
        <end position="1191"/>
    </location>
</feature>
<keyword evidence="1 4" id="KW-0853">WD repeat</keyword>
<feature type="repeat" description="WD" evidence="4">
    <location>
        <begin position="982"/>
        <end position="1023"/>
    </location>
</feature>
<dbReference type="InterPro" id="IPR011990">
    <property type="entry name" value="TPR-like_helical_dom_sf"/>
</dbReference>
<keyword evidence="2" id="KW-0677">Repeat</keyword>
<feature type="repeat" description="WD" evidence="4">
    <location>
        <begin position="1318"/>
        <end position="1359"/>
    </location>
</feature>
<feature type="repeat" description="WD" evidence="4">
    <location>
        <begin position="1234"/>
        <end position="1275"/>
    </location>
</feature>
<dbReference type="SUPFAM" id="SSF50978">
    <property type="entry name" value="WD40 repeat-like"/>
    <property type="match status" value="2"/>
</dbReference>
<dbReference type="PROSITE" id="PS50082">
    <property type="entry name" value="WD_REPEATS_2"/>
    <property type="match status" value="15"/>
</dbReference>
<evidence type="ECO:0000256" key="6">
    <source>
        <dbReference type="SAM" id="Phobius"/>
    </source>
</evidence>
<proteinExistence type="predicted"/>
<evidence type="ECO:0000313" key="8">
    <source>
        <dbReference type="EMBL" id="MDQ0290552.1"/>
    </source>
</evidence>
<dbReference type="Pfam" id="PF20703">
    <property type="entry name" value="nSTAND1"/>
    <property type="match status" value="1"/>
</dbReference>
<dbReference type="GO" id="GO:0000209">
    <property type="term" value="P:protein polyubiquitination"/>
    <property type="evidence" value="ECO:0007669"/>
    <property type="project" value="TreeGrafter"/>
</dbReference>
<feature type="repeat" description="WD" evidence="4">
    <location>
        <begin position="856"/>
        <end position="897"/>
    </location>
</feature>
<keyword evidence="9" id="KW-1185">Reference proteome</keyword>
<feature type="repeat" description="WD" evidence="4">
    <location>
        <begin position="1402"/>
        <end position="1443"/>
    </location>
</feature>
<feature type="repeat" description="WD" evidence="4">
    <location>
        <begin position="1276"/>
        <end position="1317"/>
    </location>
</feature>
<dbReference type="InterPro" id="IPR001680">
    <property type="entry name" value="WD40_rpt"/>
</dbReference>
<feature type="transmembrane region" description="Helical" evidence="6">
    <location>
        <begin position="685"/>
        <end position="707"/>
    </location>
</feature>
<feature type="domain" description="Novel STAND NTPase 1" evidence="7">
    <location>
        <begin position="227"/>
        <end position="629"/>
    </location>
</feature>